<protein>
    <recommendedName>
        <fullName evidence="4">Integral membrane protein</fullName>
    </recommendedName>
</protein>
<feature type="transmembrane region" description="Helical" evidence="1">
    <location>
        <begin position="116"/>
        <end position="137"/>
    </location>
</feature>
<dbReference type="EMBL" id="CP101988">
    <property type="protein sequence ID" value="UUI76691.1"/>
    <property type="molecule type" value="Genomic_DNA"/>
</dbReference>
<organism evidence="2 3">
    <name type="scientific">Cellulomonas chengniuliangii</name>
    <dbReference type="NCBI Taxonomy" id="2968084"/>
    <lineage>
        <taxon>Bacteria</taxon>
        <taxon>Bacillati</taxon>
        <taxon>Actinomycetota</taxon>
        <taxon>Actinomycetes</taxon>
        <taxon>Micrococcales</taxon>
        <taxon>Cellulomonadaceae</taxon>
        <taxon>Cellulomonas</taxon>
    </lineage>
</organism>
<gene>
    <name evidence="2" type="ORF">NP064_07370</name>
</gene>
<evidence type="ECO:0000256" key="1">
    <source>
        <dbReference type="SAM" id="Phobius"/>
    </source>
</evidence>
<accession>A0ABY5L4T7</accession>
<keyword evidence="3" id="KW-1185">Reference proteome</keyword>
<feature type="transmembrane region" description="Helical" evidence="1">
    <location>
        <begin position="6"/>
        <end position="27"/>
    </location>
</feature>
<keyword evidence="1" id="KW-0812">Transmembrane</keyword>
<dbReference type="Proteomes" id="UP001316189">
    <property type="component" value="Chromosome"/>
</dbReference>
<evidence type="ECO:0000313" key="2">
    <source>
        <dbReference type="EMBL" id="UUI76691.1"/>
    </source>
</evidence>
<reference evidence="2 3" key="1">
    <citation type="submission" date="2022-07" db="EMBL/GenBank/DDBJ databases">
        <title>Novel species in genus cellulomonas.</title>
        <authorList>
            <person name="Ye L."/>
        </authorList>
    </citation>
    <scope>NUCLEOTIDE SEQUENCE [LARGE SCALE GENOMIC DNA]</scope>
    <source>
        <strain evidence="3">zg-Y338</strain>
    </source>
</reference>
<evidence type="ECO:0000313" key="3">
    <source>
        <dbReference type="Proteomes" id="UP001316189"/>
    </source>
</evidence>
<evidence type="ECO:0008006" key="4">
    <source>
        <dbReference type="Google" id="ProtNLM"/>
    </source>
</evidence>
<sequence>MLLALIIACEIGFWVLIVLGLLARYTWRRPRAGLVLLALTPVVDLVLLVATTVDLARGATATVAHGLAAAYIGVSVAYGHKMIRWADTRFAHRYAGGPAPVRLYGRQYAVESWKDVVRTLVAFGIATGILRLVDLVAGDAGNLDALTGFSRVLGLVVVIDLLWAISYTVWPKAAPRSPA</sequence>
<dbReference type="RefSeq" id="WP_227568980.1">
    <property type="nucleotide sequence ID" value="NZ_CP101988.1"/>
</dbReference>
<feature type="transmembrane region" description="Helical" evidence="1">
    <location>
        <begin position="59"/>
        <end position="79"/>
    </location>
</feature>
<feature type="transmembrane region" description="Helical" evidence="1">
    <location>
        <begin position="149"/>
        <end position="170"/>
    </location>
</feature>
<proteinExistence type="predicted"/>
<keyword evidence="1" id="KW-1133">Transmembrane helix</keyword>
<feature type="transmembrane region" description="Helical" evidence="1">
    <location>
        <begin position="34"/>
        <end position="53"/>
    </location>
</feature>
<name>A0ABY5L4T7_9CELL</name>
<keyword evidence="1" id="KW-0472">Membrane</keyword>